<dbReference type="Proteomes" id="UP001331761">
    <property type="component" value="Unassembled WGS sequence"/>
</dbReference>
<accession>A0AAN8G773</accession>
<proteinExistence type="predicted"/>
<name>A0AAN8G773_TRICO</name>
<reference evidence="1 2" key="1">
    <citation type="submission" date="2019-10" db="EMBL/GenBank/DDBJ databases">
        <title>Assembly and Annotation for the nematode Trichostrongylus colubriformis.</title>
        <authorList>
            <person name="Martin J."/>
        </authorList>
    </citation>
    <scope>NUCLEOTIDE SEQUENCE [LARGE SCALE GENOMIC DNA]</scope>
    <source>
        <strain evidence="1">G859</strain>
        <tissue evidence="1">Whole worm</tissue>
    </source>
</reference>
<gene>
    <name evidence="1" type="ORF">GCK32_002571</name>
</gene>
<protein>
    <submittedName>
        <fullName evidence="1">Uncharacterized protein</fullName>
    </submittedName>
</protein>
<dbReference type="AlphaFoldDB" id="A0AAN8G773"/>
<organism evidence="1 2">
    <name type="scientific">Trichostrongylus colubriformis</name>
    <name type="common">Black scour worm</name>
    <dbReference type="NCBI Taxonomy" id="6319"/>
    <lineage>
        <taxon>Eukaryota</taxon>
        <taxon>Metazoa</taxon>
        <taxon>Ecdysozoa</taxon>
        <taxon>Nematoda</taxon>
        <taxon>Chromadorea</taxon>
        <taxon>Rhabditida</taxon>
        <taxon>Rhabditina</taxon>
        <taxon>Rhabditomorpha</taxon>
        <taxon>Strongyloidea</taxon>
        <taxon>Trichostrongylidae</taxon>
        <taxon>Trichostrongylus</taxon>
    </lineage>
</organism>
<dbReference type="EMBL" id="WIXE01002121">
    <property type="protein sequence ID" value="KAK5985105.1"/>
    <property type="molecule type" value="Genomic_DNA"/>
</dbReference>
<evidence type="ECO:0000313" key="2">
    <source>
        <dbReference type="Proteomes" id="UP001331761"/>
    </source>
</evidence>
<evidence type="ECO:0000313" key="1">
    <source>
        <dbReference type="EMBL" id="KAK5985105.1"/>
    </source>
</evidence>
<comment type="caution">
    <text evidence="1">The sequence shown here is derived from an EMBL/GenBank/DDBJ whole genome shotgun (WGS) entry which is preliminary data.</text>
</comment>
<keyword evidence="2" id="KW-1185">Reference proteome</keyword>
<sequence>MAPVAPSYALRLITAVNASMVAQAGYARMVVVQDSHALATITAVRRVPTGKLHMARVTTVSVLPGTRVVREISVVLNYVYK</sequence>